<dbReference type="EMBL" id="QLTA01000001">
    <property type="protein sequence ID" value="RAR86513.1"/>
    <property type="molecule type" value="Genomic_DNA"/>
</dbReference>
<protein>
    <submittedName>
        <fullName evidence="1">Uncharacterized protein</fullName>
    </submittedName>
</protein>
<gene>
    <name evidence="1" type="ORF">AX018_100199</name>
</gene>
<evidence type="ECO:0000313" key="2">
    <source>
        <dbReference type="Proteomes" id="UP000248856"/>
    </source>
</evidence>
<evidence type="ECO:0000313" key="1">
    <source>
        <dbReference type="EMBL" id="RAR86513.1"/>
    </source>
</evidence>
<organism evidence="1 2">
    <name type="scientific">Paracidovorax anthurii</name>
    <dbReference type="NCBI Taxonomy" id="78229"/>
    <lineage>
        <taxon>Bacteria</taxon>
        <taxon>Pseudomonadati</taxon>
        <taxon>Pseudomonadota</taxon>
        <taxon>Betaproteobacteria</taxon>
        <taxon>Burkholderiales</taxon>
        <taxon>Comamonadaceae</taxon>
        <taxon>Paracidovorax</taxon>
    </lineage>
</organism>
<sequence>MATAPDNPSDKDRSAFESAIWLLKVEMANAGAYMAIDSNARLAYTRQIEAMANELRAQALSGRITWPQAAQQAQEARNVIMEVIRGRSTPFGLAMAQQLKAEGKTLNELVARKAQQMHGPGARFDRLTAAQQNAVYGEIVKSAGKSNPRVTQAMRGLSRAGRGLIVLSVALSVYNVATAEDKVAAAGKEVAVAGAGIGGGIAGGALAGLACGPGAPVCVAVGAFVGGALAAFGADLLW</sequence>
<name>A0A328ZNC2_9BURK</name>
<keyword evidence="2" id="KW-1185">Reference proteome</keyword>
<dbReference type="AlphaFoldDB" id="A0A328ZNC2"/>
<dbReference type="Proteomes" id="UP000248856">
    <property type="component" value="Unassembled WGS sequence"/>
</dbReference>
<proteinExistence type="predicted"/>
<reference evidence="1 2" key="1">
    <citation type="submission" date="2018-06" db="EMBL/GenBank/DDBJ databases">
        <title>Genomic Encyclopedia of Archaeal and Bacterial Type Strains, Phase II (KMG-II): from individual species to whole genera.</title>
        <authorList>
            <person name="Goeker M."/>
        </authorList>
    </citation>
    <scope>NUCLEOTIDE SEQUENCE [LARGE SCALE GENOMIC DNA]</scope>
    <source>
        <strain evidence="1 2">CFPB 3232</strain>
    </source>
</reference>
<accession>A0A328ZNC2</accession>
<dbReference type="OrthoDB" id="7869882at2"/>
<dbReference type="RefSeq" id="WP_111875298.1">
    <property type="nucleotide sequence ID" value="NZ_CBCSGC010000022.1"/>
</dbReference>
<comment type="caution">
    <text evidence="1">The sequence shown here is derived from an EMBL/GenBank/DDBJ whole genome shotgun (WGS) entry which is preliminary data.</text>
</comment>